<dbReference type="Gene3D" id="1.10.10.60">
    <property type="entry name" value="Homeodomain-like"/>
    <property type="match status" value="2"/>
</dbReference>
<dbReference type="Pfam" id="PF12833">
    <property type="entry name" value="HTH_18"/>
    <property type="match status" value="1"/>
</dbReference>
<dbReference type="PROSITE" id="PS01124">
    <property type="entry name" value="HTH_ARAC_FAMILY_2"/>
    <property type="match status" value="1"/>
</dbReference>
<feature type="transmembrane region" description="Helical" evidence="4">
    <location>
        <begin position="97"/>
        <end position="118"/>
    </location>
</feature>
<dbReference type="EMBL" id="CP019628">
    <property type="protein sequence ID" value="AQQ00041.1"/>
    <property type="molecule type" value="Genomic_DNA"/>
</dbReference>
<dbReference type="SUPFAM" id="SSF46689">
    <property type="entry name" value="Homeodomain-like"/>
    <property type="match status" value="1"/>
</dbReference>
<dbReference type="STRING" id="247523.B0W48_09720"/>
<dbReference type="GO" id="GO:0003700">
    <property type="term" value="F:DNA-binding transcription factor activity"/>
    <property type="evidence" value="ECO:0007669"/>
    <property type="project" value="InterPro"/>
</dbReference>
<feature type="transmembrane region" description="Helical" evidence="4">
    <location>
        <begin position="138"/>
        <end position="159"/>
    </location>
</feature>
<dbReference type="Proteomes" id="UP000188243">
    <property type="component" value="Chromosome"/>
</dbReference>
<dbReference type="PROSITE" id="PS00041">
    <property type="entry name" value="HTH_ARAC_FAMILY_1"/>
    <property type="match status" value="1"/>
</dbReference>
<dbReference type="InterPro" id="IPR018060">
    <property type="entry name" value="HTH_AraC"/>
</dbReference>
<evidence type="ECO:0000259" key="5">
    <source>
        <dbReference type="PROSITE" id="PS01124"/>
    </source>
</evidence>
<evidence type="ECO:0000313" key="6">
    <source>
        <dbReference type="EMBL" id="AQQ00041.1"/>
    </source>
</evidence>
<dbReference type="InterPro" id="IPR018062">
    <property type="entry name" value="HTH_AraC-typ_CS"/>
</dbReference>
<evidence type="ECO:0000256" key="3">
    <source>
        <dbReference type="ARBA" id="ARBA00023163"/>
    </source>
</evidence>
<dbReference type="GO" id="GO:0043565">
    <property type="term" value="F:sequence-specific DNA binding"/>
    <property type="evidence" value="ECO:0007669"/>
    <property type="project" value="InterPro"/>
</dbReference>
<feature type="transmembrane region" description="Helical" evidence="4">
    <location>
        <begin position="6"/>
        <end position="26"/>
    </location>
</feature>
<accession>A0A1Q2GYE5</accession>
<proteinExistence type="predicted"/>
<feature type="transmembrane region" description="Helical" evidence="4">
    <location>
        <begin position="63"/>
        <end position="85"/>
    </location>
</feature>
<reference evidence="6 7" key="1">
    <citation type="submission" date="2017-02" db="EMBL/GenBank/DDBJ databases">
        <title>Complete genome sequence of the cold-active Pseudoalteromonas aliena strain EH1 isolated from Arctic seawater.</title>
        <authorList>
            <person name="Kim E."/>
            <person name="Heo E."/>
            <person name="Kim H."/>
            <person name="Kim D."/>
        </authorList>
    </citation>
    <scope>NUCLEOTIDE SEQUENCE [LARGE SCALE GENOMIC DNA]</scope>
    <source>
        <strain evidence="6 7">EH1</strain>
    </source>
</reference>
<keyword evidence="4" id="KW-0812">Transmembrane</keyword>
<keyword evidence="3" id="KW-0804">Transcription</keyword>
<dbReference type="AlphaFoldDB" id="A0A1Q2GYE5"/>
<keyword evidence="4" id="KW-1133">Transmembrane helix</keyword>
<keyword evidence="4" id="KW-0472">Membrane</keyword>
<feature type="domain" description="HTH araC/xylS-type" evidence="5">
    <location>
        <begin position="264"/>
        <end position="366"/>
    </location>
</feature>
<evidence type="ECO:0000256" key="1">
    <source>
        <dbReference type="ARBA" id="ARBA00023015"/>
    </source>
</evidence>
<evidence type="ECO:0000313" key="7">
    <source>
        <dbReference type="Proteomes" id="UP000188243"/>
    </source>
</evidence>
<feature type="transmembrane region" description="Helical" evidence="4">
    <location>
        <begin position="180"/>
        <end position="200"/>
    </location>
</feature>
<keyword evidence="1" id="KW-0805">Transcription regulation</keyword>
<feature type="transmembrane region" description="Helical" evidence="4">
    <location>
        <begin position="38"/>
        <end position="57"/>
    </location>
</feature>
<keyword evidence="2" id="KW-0238">DNA-binding</keyword>
<evidence type="ECO:0000256" key="4">
    <source>
        <dbReference type="SAM" id="Phobius"/>
    </source>
</evidence>
<feature type="transmembrane region" description="Helical" evidence="4">
    <location>
        <begin position="206"/>
        <end position="227"/>
    </location>
</feature>
<dbReference type="InterPro" id="IPR020449">
    <property type="entry name" value="Tscrpt_reg_AraC-type_HTH"/>
</dbReference>
<dbReference type="PRINTS" id="PR00032">
    <property type="entry name" value="HTHARAC"/>
</dbReference>
<name>A0A1Q2GYE5_9GAMM</name>
<evidence type="ECO:0000256" key="2">
    <source>
        <dbReference type="ARBA" id="ARBA00023125"/>
    </source>
</evidence>
<dbReference type="SMART" id="SM00342">
    <property type="entry name" value="HTH_ARAC"/>
    <property type="match status" value="1"/>
</dbReference>
<dbReference type="InterPro" id="IPR009057">
    <property type="entry name" value="Homeodomain-like_sf"/>
</dbReference>
<dbReference type="PANTHER" id="PTHR43280:SF2">
    <property type="entry name" value="HTH-TYPE TRANSCRIPTIONAL REGULATOR EXSA"/>
    <property type="match status" value="1"/>
</dbReference>
<protein>
    <submittedName>
        <fullName evidence="6">AraC family transcriptional regulator</fullName>
    </submittedName>
</protein>
<dbReference type="PANTHER" id="PTHR43280">
    <property type="entry name" value="ARAC-FAMILY TRANSCRIPTIONAL REGULATOR"/>
    <property type="match status" value="1"/>
</dbReference>
<gene>
    <name evidence="6" type="ORF">B0W48_09720</name>
</gene>
<dbReference type="RefSeq" id="WP_077536757.1">
    <property type="nucleotide sequence ID" value="NZ_CANLYY010000028.1"/>
</dbReference>
<dbReference type="KEGG" id="paln:B0W48_09720"/>
<sequence length="371" mass="42597">MLLISIAFQYLHVIGTFQGVLLACMLMLGQGITNAGRILGIWCLFMAFYFCSPLVIIHSDDTIFANLVGWGYFIPASFGAFLYLYCRSAIIDKPFHLYDFLHCIPFLLCLLLNIDFLLMSPSDKIDLVNIGHQRGEVLITQLLMGFQAFIYLGLSAHLIMKFKRQADDTLSNFNPKIFTWLWVLLGMYGVIWLLDLLGSILEGNYVLTIVSDILFISLIYSISLYQWREPKLFKIKELSAVSNNEILKPKSELFDHETGKMLLSNILGYMNNKKPYLDNELTLDSLAKLTDLSSHHLSEILNQQAKKNFYQFVNEYRVNFICERIAVERNSKILDLALDAGFSSKSTFNAVFKKFKGITPTQYRKQLNNKY</sequence>
<organism evidence="6 7">
    <name type="scientific">Pseudoalteromonas aliena</name>
    <dbReference type="NCBI Taxonomy" id="247523"/>
    <lineage>
        <taxon>Bacteria</taxon>
        <taxon>Pseudomonadati</taxon>
        <taxon>Pseudomonadota</taxon>
        <taxon>Gammaproteobacteria</taxon>
        <taxon>Alteromonadales</taxon>
        <taxon>Pseudoalteromonadaceae</taxon>
        <taxon>Pseudoalteromonas</taxon>
    </lineage>
</organism>